<dbReference type="GO" id="GO:0008815">
    <property type="term" value="F:citrate (pro-3S)-lyase activity"/>
    <property type="evidence" value="ECO:0007669"/>
    <property type="project" value="UniProtKB-EC"/>
</dbReference>
<dbReference type="Proteomes" id="UP000284676">
    <property type="component" value="Unassembled WGS sequence"/>
</dbReference>
<dbReference type="NCBIfam" id="TIGR01608">
    <property type="entry name" value="citD"/>
    <property type="match status" value="1"/>
</dbReference>
<dbReference type="PIRSF" id="PIRSF002736">
    <property type="entry name" value="Citrt_lyas_gamma"/>
    <property type="match status" value="1"/>
</dbReference>
<comment type="caution">
    <text evidence="5">The sequence shown here is derived from an EMBL/GenBank/DDBJ whole genome shotgun (WGS) entry which is preliminary data.</text>
</comment>
<feature type="modified residue" description="O-(phosphoribosyl dephospho-coenzyme A)serine" evidence="4">
    <location>
        <position position="14"/>
    </location>
</feature>
<keyword evidence="2" id="KW-0963">Cytoplasm</keyword>
<comment type="subcellular location">
    <subcellularLocation>
        <location evidence="1">Cytoplasm</location>
    </subcellularLocation>
</comment>
<reference evidence="5 6" key="1">
    <citation type="submission" date="2018-08" db="EMBL/GenBank/DDBJ databases">
        <title>A genome reference for cultivated species of the human gut microbiota.</title>
        <authorList>
            <person name="Zou Y."/>
            <person name="Xue W."/>
            <person name="Luo G."/>
        </authorList>
    </citation>
    <scope>NUCLEOTIDE SEQUENCE [LARGE SCALE GENOMIC DNA]</scope>
    <source>
        <strain evidence="5 6">AM25-1</strain>
    </source>
</reference>
<sequence>MTLKKAAKCGTLESNDIFLMLTPFEDGIEIELESTVEKQFGEHIKEVIKAKLLELGIDSVLVQAQDKGALDYTIRARIEAAVARGL</sequence>
<dbReference type="InterPro" id="IPR006495">
    <property type="entry name" value="CitD"/>
</dbReference>
<evidence type="ECO:0000256" key="3">
    <source>
        <dbReference type="ARBA" id="ARBA00022553"/>
    </source>
</evidence>
<evidence type="ECO:0000256" key="4">
    <source>
        <dbReference type="PIRSR" id="PIRSR002736-50"/>
    </source>
</evidence>
<dbReference type="GO" id="GO:0005737">
    <property type="term" value="C:cytoplasm"/>
    <property type="evidence" value="ECO:0007669"/>
    <property type="project" value="UniProtKB-SubCell"/>
</dbReference>
<accession>A0A414PW93</accession>
<protein>
    <submittedName>
        <fullName evidence="5">Citrate lyase acyl carrier protein</fullName>
        <ecNumber evidence="5">4.1.3.6</ecNumber>
    </submittedName>
</protein>
<evidence type="ECO:0000256" key="1">
    <source>
        <dbReference type="ARBA" id="ARBA00004496"/>
    </source>
</evidence>
<dbReference type="EC" id="4.1.3.6" evidence="5"/>
<dbReference type="Pfam" id="PF06857">
    <property type="entry name" value="ACP"/>
    <property type="match status" value="1"/>
</dbReference>
<keyword evidence="5" id="KW-0456">Lyase</keyword>
<dbReference type="InterPro" id="IPR023439">
    <property type="entry name" value="Mal_deCO2ase/Cit_lyase_ACP"/>
</dbReference>
<evidence type="ECO:0000313" key="5">
    <source>
        <dbReference type="EMBL" id="RHF72770.1"/>
    </source>
</evidence>
<keyword evidence="3 4" id="KW-0597">Phosphoprotein</keyword>
<dbReference type="RefSeq" id="WP_118234311.1">
    <property type="nucleotide sequence ID" value="NZ_QRHL01000007.1"/>
</dbReference>
<proteinExistence type="predicted"/>
<dbReference type="EMBL" id="QRHL01000007">
    <property type="protein sequence ID" value="RHF72770.1"/>
    <property type="molecule type" value="Genomic_DNA"/>
</dbReference>
<dbReference type="NCBIfam" id="NF009726">
    <property type="entry name" value="PRK13253.1"/>
    <property type="match status" value="1"/>
</dbReference>
<evidence type="ECO:0000313" key="6">
    <source>
        <dbReference type="Proteomes" id="UP000284676"/>
    </source>
</evidence>
<evidence type="ECO:0000256" key="2">
    <source>
        <dbReference type="ARBA" id="ARBA00022490"/>
    </source>
</evidence>
<name>A0A414PW93_FUSMR</name>
<gene>
    <name evidence="5" type="primary">citD</name>
    <name evidence="5" type="ORF">DW663_06235</name>
</gene>
<organism evidence="5 6">
    <name type="scientific">Fusobacterium mortiferum</name>
    <dbReference type="NCBI Taxonomy" id="850"/>
    <lineage>
        <taxon>Bacteria</taxon>
        <taxon>Fusobacteriati</taxon>
        <taxon>Fusobacteriota</taxon>
        <taxon>Fusobacteriia</taxon>
        <taxon>Fusobacteriales</taxon>
        <taxon>Fusobacteriaceae</taxon>
        <taxon>Fusobacterium</taxon>
    </lineage>
</organism>
<dbReference type="AlphaFoldDB" id="A0A414PW93"/>